<evidence type="ECO:0000313" key="2">
    <source>
        <dbReference type="Proteomes" id="UP000006038"/>
    </source>
</evidence>
<keyword evidence="2" id="KW-1185">Reference proteome</keyword>
<dbReference type="Proteomes" id="UP000006038">
    <property type="component" value="Unassembled WGS sequence"/>
</dbReference>
<dbReference type="Gramene" id="OB02G28600.1">
    <property type="protein sequence ID" value="OB02G28600.1"/>
    <property type="gene ID" value="OB02G28600"/>
</dbReference>
<dbReference type="AlphaFoldDB" id="J3LDZ3"/>
<accession>J3LDZ3</accession>
<sequence>MVTWIGTMASDEEGNIMRRPFCRHYLDILSPSREHLQMYELAEIGGFGSLPIL</sequence>
<proteinExistence type="predicted"/>
<name>J3LDZ3_ORYBR</name>
<dbReference type="HOGENOM" id="CLU_3071897_0_0_1"/>
<reference evidence="1" key="1">
    <citation type="submission" date="2013-04" db="UniProtKB">
        <authorList>
            <consortium name="EnsemblPlants"/>
        </authorList>
    </citation>
    <scope>IDENTIFICATION</scope>
</reference>
<organism evidence="1">
    <name type="scientific">Oryza brachyantha</name>
    <name type="common">malo sina</name>
    <dbReference type="NCBI Taxonomy" id="4533"/>
    <lineage>
        <taxon>Eukaryota</taxon>
        <taxon>Viridiplantae</taxon>
        <taxon>Streptophyta</taxon>
        <taxon>Embryophyta</taxon>
        <taxon>Tracheophyta</taxon>
        <taxon>Spermatophyta</taxon>
        <taxon>Magnoliopsida</taxon>
        <taxon>Liliopsida</taxon>
        <taxon>Poales</taxon>
        <taxon>Poaceae</taxon>
        <taxon>BOP clade</taxon>
        <taxon>Oryzoideae</taxon>
        <taxon>Oryzeae</taxon>
        <taxon>Oryzinae</taxon>
        <taxon>Oryza</taxon>
    </lineage>
</organism>
<evidence type="ECO:0000313" key="1">
    <source>
        <dbReference type="EnsemblPlants" id="OB02G28600.1"/>
    </source>
</evidence>
<protein>
    <submittedName>
        <fullName evidence="1">Uncharacterized protein</fullName>
    </submittedName>
</protein>
<dbReference type="EnsemblPlants" id="OB02G28600.1">
    <property type="protein sequence ID" value="OB02G28600.1"/>
    <property type="gene ID" value="OB02G28600"/>
</dbReference>